<keyword evidence="1" id="KW-0175">Coiled coil</keyword>
<name>A0ABD2KFQ6_9BILA</name>
<evidence type="ECO:0000256" key="1">
    <source>
        <dbReference type="SAM" id="Coils"/>
    </source>
</evidence>
<feature type="coiled-coil region" evidence="1">
    <location>
        <begin position="241"/>
        <end position="328"/>
    </location>
</feature>
<proteinExistence type="predicted"/>
<dbReference type="AlphaFoldDB" id="A0ABD2KFQ6"/>
<protein>
    <submittedName>
        <fullName evidence="2">Uncharacterized protein</fullName>
    </submittedName>
</protein>
<comment type="caution">
    <text evidence="2">The sequence shown here is derived from an EMBL/GenBank/DDBJ whole genome shotgun (WGS) entry which is preliminary data.</text>
</comment>
<dbReference type="Proteomes" id="UP001620626">
    <property type="component" value="Unassembled WGS sequence"/>
</dbReference>
<reference evidence="2 3" key="1">
    <citation type="submission" date="2024-10" db="EMBL/GenBank/DDBJ databases">
        <authorList>
            <person name="Kim D."/>
        </authorList>
    </citation>
    <scope>NUCLEOTIDE SEQUENCE [LARGE SCALE GENOMIC DNA]</scope>
    <source>
        <strain evidence="2">BH-2024</strain>
    </source>
</reference>
<gene>
    <name evidence="2" type="ORF">niasHT_020804</name>
</gene>
<evidence type="ECO:0000313" key="2">
    <source>
        <dbReference type="EMBL" id="KAL3101485.1"/>
    </source>
</evidence>
<sequence length="343" mass="39628">MKIKLSKLPGIVAKFPINELKAKCNRRLWGPAKRANANAIRIGKDNTELQSSMRAIINEFGRQFGTLVVEVEAHLVDQMSLKNKNEIEQTLGNLIEFIKKNETFCEVKYLEMAKIELESVKKGKDADKGIRIKQILQNRIMDTKLSILAKELPTKREMFENAKIGDIELATFMPYFHAKLRQAGQTKSYWANESDQIMKDYLQKAEELFRIANELTKPLKKIAGEQMEELIKRLEPEISKLISLIDDKENSEELSEKLKKRVDKIKEIGNKAMEIVLTIDTPKKEEICKTAEEMEKATKELEKNTGKSDNVKAKMRKLKKLLENDKKQFVERPYKMERKGKGI</sequence>
<accession>A0ABD2KFQ6</accession>
<keyword evidence="3" id="KW-1185">Reference proteome</keyword>
<organism evidence="2 3">
    <name type="scientific">Heterodera trifolii</name>
    <dbReference type="NCBI Taxonomy" id="157864"/>
    <lineage>
        <taxon>Eukaryota</taxon>
        <taxon>Metazoa</taxon>
        <taxon>Ecdysozoa</taxon>
        <taxon>Nematoda</taxon>
        <taxon>Chromadorea</taxon>
        <taxon>Rhabditida</taxon>
        <taxon>Tylenchina</taxon>
        <taxon>Tylenchomorpha</taxon>
        <taxon>Tylenchoidea</taxon>
        <taxon>Heteroderidae</taxon>
        <taxon>Heteroderinae</taxon>
        <taxon>Heterodera</taxon>
    </lineage>
</organism>
<evidence type="ECO:0000313" key="3">
    <source>
        <dbReference type="Proteomes" id="UP001620626"/>
    </source>
</evidence>
<dbReference type="EMBL" id="JBICBT010000780">
    <property type="protein sequence ID" value="KAL3101485.1"/>
    <property type="molecule type" value="Genomic_DNA"/>
</dbReference>